<evidence type="ECO:0000313" key="8">
    <source>
        <dbReference type="EMBL" id="CAJ2502154.1"/>
    </source>
</evidence>
<keyword evidence="9" id="KW-1185">Reference proteome</keyword>
<keyword evidence="3" id="KW-0805">Transcription regulation</keyword>
<dbReference type="SMART" id="SM00426">
    <property type="entry name" value="TEA"/>
    <property type="match status" value="1"/>
</dbReference>
<dbReference type="PANTHER" id="PTHR11834:SF0">
    <property type="entry name" value="PROTEIN SCALLOPED"/>
    <property type="match status" value="1"/>
</dbReference>
<dbReference type="GO" id="GO:0000978">
    <property type="term" value="F:RNA polymerase II cis-regulatory region sequence-specific DNA binding"/>
    <property type="evidence" value="ECO:0007669"/>
    <property type="project" value="TreeGrafter"/>
</dbReference>
<keyword evidence="4" id="KW-0804">Transcription</keyword>
<evidence type="ECO:0000256" key="3">
    <source>
        <dbReference type="ARBA" id="ARBA00023015"/>
    </source>
</evidence>
<evidence type="ECO:0000256" key="6">
    <source>
        <dbReference type="SAM" id="MobiDB-lite"/>
    </source>
</evidence>
<dbReference type="InterPro" id="IPR050937">
    <property type="entry name" value="TEC1_TEAD_TF"/>
</dbReference>
<evidence type="ECO:0000256" key="2">
    <source>
        <dbReference type="ARBA" id="ARBA00008421"/>
    </source>
</evidence>
<reference evidence="8" key="1">
    <citation type="submission" date="2023-10" db="EMBL/GenBank/DDBJ databases">
        <authorList>
            <person name="Hackl T."/>
        </authorList>
    </citation>
    <scope>NUCLEOTIDE SEQUENCE</scope>
</reference>
<feature type="region of interest" description="Disordered" evidence="6">
    <location>
        <begin position="673"/>
        <end position="708"/>
    </location>
</feature>
<evidence type="ECO:0000256" key="5">
    <source>
        <dbReference type="ARBA" id="ARBA00023242"/>
    </source>
</evidence>
<evidence type="ECO:0000256" key="1">
    <source>
        <dbReference type="ARBA" id="ARBA00004123"/>
    </source>
</evidence>
<dbReference type="AlphaFoldDB" id="A0AAI8YCG0"/>
<comment type="caution">
    <text evidence="8">The sequence shown here is derived from an EMBL/GenBank/DDBJ whole genome shotgun (WGS) entry which is preliminary data.</text>
</comment>
<gene>
    <name evidence="8" type="ORF">KHLLAP_LOCUS2622</name>
</gene>
<evidence type="ECO:0000313" key="9">
    <source>
        <dbReference type="Proteomes" id="UP001295740"/>
    </source>
</evidence>
<feature type="compositionally biased region" description="Basic and acidic residues" evidence="6">
    <location>
        <begin position="688"/>
        <end position="698"/>
    </location>
</feature>
<sequence>MANNQETKNPLYSIGQFQRYLGKESLAWPRQLQDAFFDALLLIQPMGRKRIASSTNPSITYGRNMLIAKYILLRGIKIDIPYNKEWILDSNAGEDGRERRSPLTQNGRKRVSSHIQVLKPYLATLVTGHFILPVNQAIPTDQDTNDLKSNKILTAIADGILPNELPNYDYFSMLLGADEDVFLRPKQCLIFVSPPWINAKKEHGNNNPAIVLHDYTRALSQKPSSSIEEISRKWAVSFPELSNRLMGALNDIRLADERTSRYVVGPCDTFHFEIALDMHSGSIFPNGSELRGVIDLAICQPSLHHHSWKSVTSIAKPKELQSSGLEMGFWNHNELVESFAPGDAAGYGNEPYGFTVGGQHHMIRVPFPATNWAETFGKLAPCSTEEREKEHGLPVHKSQGASPGTYPPMPLVDKAPSVMELLSKVAMYQEVWSARNNGDEIAEGTWTRRAVILWSFVPTHEHRSGKGKAKTVVPGTKWQFLTRLDPSSQYHQRHAYLSRSSTMSADSSALPDQYMPRFHESQYTMTTTCAATQKQEGQPILDKFANLDTPAPRAYANDNSHTASFDNVDFTTVTGSNELLYGLPSLTPYNTRDHVGMHGMASGGSSLTTTFPDWYIPNISPDMPWTNVSSPTWNLDAPWCAGYANNEASLSMADSAGMADHRARLPPLYIQAPSQGYKRTYEEEDGDTEVRHSMDRSNKNPRLGQPLL</sequence>
<dbReference type="Proteomes" id="UP001295740">
    <property type="component" value="Unassembled WGS sequence"/>
</dbReference>
<dbReference type="InterPro" id="IPR000818">
    <property type="entry name" value="TEA/ATTS_dom"/>
</dbReference>
<keyword evidence="5" id="KW-0539">Nucleus</keyword>
<dbReference type="GO" id="GO:0005667">
    <property type="term" value="C:transcription regulator complex"/>
    <property type="evidence" value="ECO:0007669"/>
    <property type="project" value="TreeGrafter"/>
</dbReference>
<dbReference type="Pfam" id="PF01285">
    <property type="entry name" value="TEA"/>
    <property type="match status" value="1"/>
</dbReference>
<name>A0AAI8YCG0_9PEZI</name>
<dbReference type="GO" id="GO:0000981">
    <property type="term" value="F:DNA-binding transcription factor activity, RNA polymerase II-specific"/>
    <property type="evidence" value="ECO:0007669"/>
    <property type="project" value="TreeGrafter"/>
</dbReference>
<organism evidence="8 9">
    <name type="scientific">Anthostomella pinea</name>
    <dbReference type="NCBI Taxonomy" id="933095"/>
    <lineage>
        <taxon>Eukaryota</taxon>
        <taxon>Fungi</taxon>
        <taxon>Dikarya</taxon>
        <taxon>Ascomycota</taxon>
        <taxon>Pezizomycotina</taxon>
        <taxon>Sordariomycetes</taxon>
        <taxon>Xylariomycetidae</taxon>
        <taxon>Xylariales</taxon>
        <taxon>Xylariaceae</taxon>
        <taxon>Anthostomella</taxon>
    </lineage>
</organism>
<protein>
    <submittedName>
        <fullName evidence="8">Uu.00g095480.m01.CDS01</fullName>
    </submittedName>
</protein>
<dbReference type="Gene3D" id="6.10.20.40">
    <property type="entry name" value="TEA/ATTS domain"/>
    <property type="match status" value="1"/>
</dbReference>
<dbReference type="EMBL" id="CAUWAG010000004">
    <property type="protein sequence ID" value="CAJ2502154.1"/>
    <property type="molecule type" value="Genomic_DNA"/>
</dbReference>
<dbReference type="InterPro" id="IPR038096">
    <property type="entry name" value="TEA/ATTS_sf"/>
</dbReference>
<evidence type="ECO:0000259" key="7">
    <source>
        <dbReference type="SMART" id="SM00426"/>
    </source>
</evidence>
<comment type="similarity">
    <text evidence="2">Belongs to the TEC1 family.</text>
</comment>
<proteinExistence type="inferred from homology"/>
<accession>A0AAI8YCG0</accession>
<comment type="subcellular location">
    <subcellularLocation>
        <location evidence="1">Nucleus</location>
    </subcellularLocation>
</comment>
<dbReference type="PANTHER" id="PTHR11834">
    <property type="entry name" value="TRANSCRIPTIONAL ENHANCER FACTOR TEF RELATED"/>
    <property type="match status" value="1"/>
</dbReference>
<feature type="domain" description="TEA" evidence="7">
    <location>
        <begin position="19"/>
        <end position="118"/>
    </location>
</feature>
<evidence type="ECO:0000256" key="4">
    <source>
        <dbReference type="ARBA" id="ARBA00023163"/>
    </source>
</evidence>
<dbReference type="GO" id="GO:0005634">
    <property type="term" value="C:nucleus"/>
    <property type="evidence" value="ECO:0007669"/>
    <property type="project" value="UniProtKB-SubCell"/>
</dbReference>